<evidence type="ECO:0000313" key="3">
    <source>
        <dbReference type="Proteomes" id="UP000009080"/>
    </source>
</evidence>
<reference evidence="2 3" key="1">
    <citation type="journal article" date="2009" name="PLoS ONE">
        <title>The complete genome of Teredinibacter turnerae T7901: an intracellular endosymbiont of marine wood-boring bivalves (shipworms).</title>
        <authorList>
            <person name="Yang J.C."/>
            <person name="Madupu R."/>
            <person name="Durkin A.S."/>
            <person name="Ekborg N.A."/>
            <person name="Pedamallu C.S."/>
            <person name="Hostetler J.B."/>
            <person name="Radune D."/>
            <person name="Toms B.S."/>
            <person name="Henrissat B."/>
            <person name="Coutinho P.M."/>
            <person name="Schwarz S."/>
            <person name="Field L."/>
            <person name="Trindade-Silva A.E."/>
            <person name="Soares C.A.G."/>
            <person name="Elshahawi S."/>
            <person name="Hanora A."/>
            <person name="Schmidt E.W."/>
            <person name="Haygood M.G."/>
            <person name="Posfai J."/>
            <person name="Benner J."/>
            <person name="Madinger C."/>
            <person name="Nove J."/>
            <person name="Anton B."/>
            <person name="Chaudhary K."/>
            <person name="Foster J."/>
            <person name="Holman A."/>
            <person name="Kumar S."/>
            <person name="Lessard P.A."/>
            <person name="Luyten Y.A."/>
            <person name="Slatko B."/>
            <person name="Wood N."/>
            <person name="Wu B."/>
            <person name="Teplitski M."/>
            <person name="Mougous J.D."/>
            <person name="Ward N."/>
            <person name="Eisen J.A."/>
            <person name="Badger J.H."/>
            <person name="Distel D.L."/>
        </authorList>
    </citation>
    <scope>NUCLEOTIDE SEQUENCE [LARGE SCALE GENOMIC DNA]</scope>
    <source>
        <strain evidence="3">ATCC 39867 / T7901</strain>
    </source>
</reference>
<dbReference type="EMBL" id="CP001614">
    <property type="protein sequence ID" value="ACR10905.1"/>
    <property type="molecule type" value="Genomic_DNA"/>
</dbReference>
<accession>C5BPY4</accession>
<dbReference type="InterPro" id="IPR017829">
    <property type="entry name" value="Hopanoid-assoc_sugar_epimerase"/>
</dbReference>
<proteinExistence type="predicted"/>
<dbReference type="Pfam" id="PF01370">
    <property type="entry name" value="Epimerase"/>
    <property type="match status" value="1"/>
</dbReference>
<dbReference type="Proteomes" id="UP000009080">
    <property type="component" value="Chromosome"/>
</dbReference>
<dbReference type="PANTHER" id="PTHR48079:SF6">
    <property type="entry name" value="NAD(P)-BINDING DOMAIN-CONTAINING PROTEIN-RELATED"/>
    <property type="match status" value="1"/>
</dbReference>
<evidence type="ECO:0000259" key="1">
    <source>
        <dbReference type="Pfam" id="PF01370"/>
    </source>
</evidence>
<dbReference type="CDD" id="cd05228">
    <property type="entry name" value="AR_FR_like_1_SDR_e"/>
    <property type="match status" value="1"/>
</dbReference>
<dbReference type="Gene3D" id="3.40.50.720">
    <property type="entry name" value="NAD(P)-binding Rossmann-like Domain"/>
    <property type="match status" value="1"/>
</dbReference>
<keyword evidence="3" id="KW-1185">Reference proteome</keyword>
<dbReference type="eggNOG" id="COG0451">
    <property type="taxonomic scope" value="Bacteria"/>
</dbReference>
<dbReference type="HOGENOM" id="CLU_007383_6_0_6"/>
<dbReference type="NCBIfam" id="TIGR03466">
    <property type="entry name" value="HpnA"/>
    <property type="match status" value="1"/>
</dbReference>
<dbReference type="InterPro" id="IPR051783">
    <property type="entry name" value="NAD(P)-dependent_oxidoreduct"/>
</dbReference>
<dbReference type="GO" id="GO:0004029">
    <property type="term" value="F:aldehyde dehydrogenase (NAD+) activity"/>
    <property type="evidence" value="ECO:0007669"/>
    <property type="project" value="TreeGrafter"/>
</dbReference>
<dbReference type="STRING" id="377629.TERTU_3244"/>
<organism evidence="2 3">
    <name type="scientific">Teredinibacter turnerae (strain ATCC 39867 / T7901)</name>
    <dbReference type="NCBI Taxonomy" id="377629"/>
    <lineage>
        <taxon>Bacteria</taxon>
        <taxon>Pseudomonadati</taxon>
        <taxon>Pseudomonadota</taxon>
        <taxon>Gammaproteobacteria</taxon>
        <taxon>Cellvibrionales</taxon>
        <taxon>Cellvibrionaceae</taxon>
        <taxon>Teredinibacter</taxon>
    </lineage>
</organism>
<dbReference type="AlphaFoldDB" id="C5BPY4"/>
<gene>
    <name evidence="2" type="ordered locus">TERTU_3244</name>
</gene>
<dbReference type="RefSeq" id="WP_015817017.1">
    <property type="nucleotide sequence ID" value="NC_012997.1"/>
</dbReference>
<name>C5BPY4_TERTT</name>
<protein>
    <submittedName>
        <fullName evidence="2">Hopanoid-associated sugar epimerase</fullName>
    </submittedName>
</protein>
<feature type="domain" description="NAD-dependent epimerase/dehydratase" evidence="1">
    <location>
        <begin position="5"/>
        <end position="228"/>
    </location>
</feature>
<sequence length="341" mass="36473">MINKALVTGASGFLGNAVARALLQQGTAVRVLCRHADNPNLEGLATEQVIGDLTKPSTLAHAATGCDVLFHVAADYRLWVRDPAAMYAANVDGSLALMRAALACGVERVVYTSSVATLKASAQGQIHNESHRGELGDMVGHYKRSKFLAQQAIENLCAEGAPIVLVSPSAPVGPRDIKPTPTGKILVDSANGKMPAYLDTGLNIAHVDDVAQGHLLAYEHGNTGENYILAGENLLLRDILAIIAKLTGRRAPRVELSPNWIKPLAVVNEAIARISGQPPMIPLDGVRMAEKKMFFSHTKAQAQLGYHPRPAIEAIADALVWFHQQGYIRRAPLDPAVFSSP</sequence>
<dbReference type="GO" id="GO:0005737">
    <property type="term" value="C:cytoplasm"/>
    <property type="evidence" value="ECO:0007669"/>
    <property type="project" value="TreeGrafter"/>
</dbReference>
<evidence type="ECO:0000313" key="2">
    <source>
        <dbReference type="EMBL" id="ACR10905.1"/>
    </source>
</evidence>
<dbReference type="OrthoDB" id="9801785at2"/>
<dbReference type="SUPFAM" id="SSF51735">
    <property type="entry name" value="NAD(P)-binding Rossmann-fold domains"/>
    <property type="match status" value="1"/>
</dbReference>
<dbReference type="PANTHER" id="PTHR48079">
    <property type="entry name" value="PROTEIN YEEZ"/>
    <property type="match status" value="1"/>
</dbReference>
<dbReference type="InterPro" id="IPR036291">
    <property type="entry name" value="NAD(P)-bd_dom_sf"/>
</dbReference>
<dbReference type="InterPro" id="IPR001509">
    <property type="entry name" value="Epimerase_deHydtase"/>
</dbReference>
<dbReference type="KEGG" id="ttu:TERTU_3244"/>